<dbReference type="AlphaFoldDB" id="A0A1G2LN48"/>
<dbReference type="SUPFAM" id="SSF54197">
    <property type="entry name" value="HIT-like"/>
    <property type="match status" value="1"/>
</dbReference>
<evidence type="ECO:0000313" key="2">
    <source>
        <dbReference type="Proteomes" id="UP000177171"/>
    </source>
</evidence>
<reference evidence="1 2" key="1">
    <citation type="journal article" date="2016" name="Nat. Commun.">
        <title>Thousands of microbial genomes shed light on interconnected biogeochemical processes in an aquifer system.</title>
        <authorList>
            <person name="Anantharaman K."/>
            <person name="Brown C.T."/>
            <person name="Hug L.A."/>
            <person name="Sharon I."/>
            <person name="Castelle C.J."/>
            <person name="Probst A.J."/>
            <person name="Thomas B.C."/>
            <person name="Singh A."/>
            <person name="Wilkins M.J."/>
            <person name="Karaoz U."/>
            <person name="Brodie E.L."/>
            <person name="Williams K.H."/>
            <person name="Hubbard S.S."/>
            <person name="Banfield J.F."/>
        </authorList>
    </citation>
    <scope>NUCLEOTIDE SEQUENCE [LARGE SCALE GENOMIC DNA]</scope>
</reference>
<dbReference type="Gene3D" id="3.30.428.10">
    <property type="entry name" value="HIT-like"/>
    <property type="match status" value="1"/>
</dbReference>
<evidence type="ECO:0000313" key="1">
    <source>
        <dbReference type="EMBL" id="OHA13026.1"/>
    </source>
</evidence>
<protein>
    <recommendedName>
        <fullName evidence="3">HIT domain-containing protein</fullName>
    </recommendedName>
</protein>
<proteinExistence type="predicted"/>
<organism evidence="1 2">
    <name type="scientific">Candidatus Sungbacteria bacterium RIFCSPLOWO2_12_FULL_41_11</name>
    <dbReference type="NCBI Taxonomy" id="1802286"/>
    <lineage>
        <taxon>Bacteria</taxon>
        <taxon>Candidatus Sungiibacteriota</taxon>
    </lineage>
</organism>
<sequence>MKDNINMYGLMSPCGCFSSFKEQEVDFLKEFKYWFLGLNWEQGFLGRTILFLKSHKTDEAELTDEEVLEKHKIYCLWRGALELAFAPDKINQAQLGNEEHIHKGHLHWHLVPRYRRPVTFAGVKFRHDTSDMQKLNYSRVAQRGICPKEIRQKIKEEILKYL</sequence>
<evidence type="ECO:0008006" key="3">
    <source>
        <dbReference type="Google" id="ProtNLM"/>
    </source>
</evidence>
<dbReference type="EMBL" id="MHQY01000035">
    <property type="protein sequence ID" value="OHA13026.1"/>
    <property type="molecule type" value="Genomic_DNA"/>
</dbReference>
<dbReference type="Proteomes" id="UP000177171">
    <property type="component" value="Unassembled WGS sequence"/>
</dbReference>
<dbReference type="InterPro" id="IPR036265">
    <property type="entry name" value="HIT-like_sf"/>
</dbReference>
<accession>A0A1G2LN48</accession>
<comment type="caution">
    <text evidence="1">The sequence shown here is derived from an EMBL/GenBank/DDBJ whole genome shotgun (WGS) entry which is preliminary data.</text>
</comment>
<name>A0A1G2LN48_9BACT</name>
<gene>
    <name evidence="1" type="ORF">A3G49_04800</name>
</gene>